<dbReference type="EMBL" id="CP014518">
    <property type="protein sequence ID" value="AMM30874.1"/>
    <property type="molecule type" value="Genomic_DNA"/>
</dbReference>
<dbReference type="RefSeq" id="WP_066494371.1">
    <property type="nucleotide sequence ID" value="NZ_BJMO01000062.1"/>
</dbReference>
<dbReference type="KEGG" id="satk:SA2016_0173"/>
<dbReference type="Pfam" id="PF01547">
    <property type="entry name" value="SBP_bac_1"/>
    <property type="match status" value="1"/>
</dbReference>
<dbReference type="PANTHER" id="PTHR43649">
    <property type="entry name" value="ARABINOSE-BINDING PROTEIN-RELATED"/>
    <property type="match status" value="1"/>
</dbReference>
<dbReference type="PATRIC" id="fig|37927.3.peg.177"/>
<dbReference type="AlphaFoldDB" id="A0A126ZWE5"/>
<dbReference type="OrthoDB" id="3495561at2"/>
<evidence type="ECO:0000313" key="3">
    <source>
        <dbReference type="Proteomes" id="UP000070134"/>
    </source>
</evidence>
<organism evidence="2 3">
    <name type="scientific">Sinomonas atrocyanea</name>
    <dbReference type="NCBI Taxonomy" id="37927"/>
    <lineage>
        <taxon>Bacteria</taxon>
        <taxon>Bacillati</taxon>
        <taxon>Actinomycetota</taxon>
        <taxon>Actinomycetes</taxon>
        <taxon>Micrococcales</taxon>
        <taxon>Micrococcaceae</taxon>
        <taxon>Sinomonas</taxon>
    </lineage>
</organism>
<feature type="chain" id="PRO_5038857441" evidence="1">
    <location>
        <begin position="24"/>
        <end position="473"/>
    </location>
</feature>
<keyword evidence="3" id="KW-1185">Reference proteome</keyword>
<dbReference type="SUPFAM" id="SSF53850">
    <property type="entry name" value="Periplasmic binding protein-like II"/>
    <property type="match status" value="1"/>
</dbReference>
<evidence type="ECO:0000256" key="1">
    <source>
        <dbReference type="SAM" id="SignalP"/>
    </source>
</evidence>
<dbReference type="InterPro" id="IPR050490">
    <property type="entry name" value="Bact_solute-bd_prot1"/>
</dbReference>
<gene>
    <name evidence="2" type="ORF">SA2016_0173</name>
</gene>
<protein>
    <submittedName>
        <fullName evidence="2">ABC transporter substrate-binding protein</fullName>
    </submittedName>
</protein>
<dbReference type="PROSITE" id="PS51257">
    <property type="entry name" value="PROKAR_LIPOPROTEIN"/>
    <property type="match status" value="1"/>
</dbReference>
<accession>A0A126ZWE5</accession>
<proteinExistence type="predicted"/>
<dbReference type="STRING" id="37927.SA2016_0173"/>
<keyword evidence="1" id="KW-0732">Signal</keyword>
<name>A0A126ZWE5_9MICC</name>
<feature type="signal peptide" evidence="1">
    <location>
        <begin position="1"/>
        <end position="23"/>
    </location>
</feature>
<dbReference type="PANTHER" id="PTHR43649:SF14">
    <property type="entry name" value="BLR3389 PROTEIN"/>
    <property type="match status" value="1"/>
</dbReference>
<sequence length="473" mass="49908" precursor="true">MKKIWPRYLAGGSAAIVGVLALAACGGTSSGAGSSPSLNADAKDVTLTITSNSISGGKNATGADWITNYVIPKFEAAEKAKGVNAKVTFQPNGVDDQAYKTKISLDLSTGRGADIVAVDGIWVGELADAGYIKPLEDLVGGSTVQGWDGWKQIKPAVQQITTYNGKLYGIPDGTDGRVIYFNKKLFAQAGLPADWQPKSWDDVLSAAAKLKSLPGVTPLQINAGTAMTEATTTQGFLPLLEGTGQPIYKDGKWQGNSQGVRDVLGLYSKVYGADKLGDPALQQDAKGRDKSFQEFSQDKLGIMIESDYLWRSVINPKSGIDPMKDRDSAVGWAKIPAEAPGKGVSGQDFVSMSGGSGEVINPNTKYPQQAWDLLQFMNSPEAIKARIGANPQISPRDDVNSQVLGSDPLLKFISTEVLPITAYRPSSSDYTQVSTAIQTATGKVASGGSPDQAASDYQKALEGIVGGSDKIFN</sequence>
<dbReference type="InterPro" id="IPR006059">
    <property type="entry name" value="SBP"/>
</dbReference>
<reference evidence="2 3" key="1">
    <citation type="submission" date="2016-02" db="EMBL/GenBank/DDBJ databases">
        <title>Complete genome of Sinomonas atrocyanea KCTC 3377.</title>
        <authorList>
            <person name="Kim K.M."/>
        </authorList>
    </citation>
    <scope>NUCLEOTIDE SEQUENCE [LARGE SCALE GENOMIC DNA]</scope>
    <source>
        <strain evidence="2 3">KCTC 3377</strain>
    </source>
</reference>
<evidence type="ECO:0000313" key="2">
    <source>
        <dbReference type="EMBL" id="AMM30874.1"/>
    </source>
</evidence>
<dbReference type="Proteomes" id="UP000070134">
    <property type="component" value="Chromosome"/>
</dbReference>
<dbReference type="Gene3D" id="3.40.190.10">
    <property type="entry name" value="Periplasmic binding protein-like II"/>
    <property type="match status" value="2"/>
</dbReference>